<sequence>MLPVNKNVSTHSMMELDTHSLRELDRFDDTDSYRLRESAKDNHELGESTSVG</sequence>
<dbReference type="EMBL" id="HACG01011461">
    <property type="protein sequence ID" value="CEK58326.1"/>
    <property type="molecule type" value="Transcribed_RNA"/>
</dbReference>
<proteinExistence type="predicted"/>
<dbReference type="AlphaFoldDB" id="A0A0B6YS29"/>
<evidence type="ECO:0000313" key="1">
    <source>
        <dbReference type="EMBL" id="CEK58325.1"/>
    </source>
</evidence>
<dbReference type="EMBL" id="HACG01011460">
    <property type="protein sequence ID" value="CEK58325.1"/>
    <property type="molecule type" value="Transcribed_RNA"/>
</dbReference>
<reference evidence="1" key="1">
    <citation type="submission" date="2014-12" db="EMBL/GenBank/DDBJ databases">
        <title>Insight into the proteome of Arion vulgaris.</title>
        <authorList>
            <person name="Aradska J."/>
            <person name="Bulat T."/>
            <person name="Smidak R."/>
            <person name="Sarate P."/>
            <person name="Gangsoo J."/>
            <person name="Sialana F."/>
            <person name="Bilban M."/>
            <person name="Lubec G."/>
        </authorList>
    </citation>
    <scope>NUCLEOTIDE SEQUENCE</scope>
    <source>
        <tissue evidence="1">Skin</tissue>
    </source>
</reference>
<evidence type="ECO:0000313" key="2">
    <source>
        <dbReference type="EMBL" id="CEK58326.1"/>
    </source>
</evidence>
<protein>
    <submittedName>
        <fullName evidence="1">Uncharacterized protein</fullName>
    </submittedName>
</protein>
<gene>
    <name evidence="1" type="primary">ORF32714</name>
    <name evidence="2" type="synonym">ORF32716</name>
</gene>
<feature type="non-terminal residue" evidence="1">
    <location>
        <position position="52"/>
    </location>
</feature>
<accession>A0A0B6YS29</accession>
<organism evidence="1">
    <name type="scientific">Arion vulgaris</name>
    <dbReference type="NCBI Taxonomy" id="1028688"/>
    <lineage>
        <taxon>Eukaryota</taxon>
        <taxon>Metazoa</taxon>
        <taxon>Spiralia</taxon>
        <taxon>Lophotrochozoa</taxon>
        <taxon>Mollusca</taxon>
        <taxon>Gastropoda</taxon>
        <taxon>Heterobranchia</taxon>
        <taxon>Euthyneura</taxon>
        <taxon>Panpulmonata</taxon>
        <taxon>Eupulmonata</taxon>
        <taxon>Stylommatophora</taxon>
        <taxon>Helicina</taxon>
        <taxon>Arionoidea</taxon>
        <taxon>Arionidae</taxon>
        <taxon>Arion</taxon>
    </lineage>
</organism>
<name>A0A0B6YS29_9EUPU</name>